<dbReference type="InterPro" id="IPR020846">
    <property type="entry name" value="MFS_dom"/>
</dbReference>
<name>A0A5C5RWU5_9ACTN</name>
<dbReference type="SUPFAM" id="SSF103473">
    <property type="entry name" value="MFS general substrate transporter"/>
    <property type="match status" value="1"/>
</dbReference>
<evidence type="ECO:0000313" key="8">
    <source>
        <dbReference type="EMBL" id="TWS27506.1"/>
    </source>
</evidence>
<dbReference type="Proteomes" id="UP000319375">
    <property type="component" value="Unassembled WGS sequence"/>
</dbReference>
<feature type="transmembrane region" description="Helical" evidence="6">
    <location>
        <begin position="83"/>
        <end position="106"/>
    </location>
</feature>
<feature type="transmembrane region" description="Helical" evidence="6">
    <location>
        <begin position="12"/>
        <end position="31"/>
    </location>
</feature>
<dbReference type="PANTHER" id="PTHR43124:SF3">
    <property type="entry name" value="CHLORAMPHENICOL EFFLUX PUMP RV0191"/>
    <property type="match status" value="1"/>
</dbReference>
<feature type="transmembrane region" description="Helical" evidence="6">
    <location>
        <begin position="51"/>
        <end position="76"/>
    </location>
</feature>
<dbReference type="OrthoDB" id="4427197at2"/>
<organism evidence="8 9">
    <name type="scientific">Tsukamurella conjunctivitidis</name>
    <dbReference type="NCBI Taxonomy" id="2592068"/>
    <lineage>
        <taxon>Bacteria</taxon>
        <taxon>Bacillati</taxon>
        <taxon>Actinomycetota</taxon>
        <taxon>Actinomycetes</taxon>
        <taxon>Mycobacteriales</taxon>
        <taxon>Tsukamurellaceae</taxon>
        <taxon>Tsukamurella</taxon>
    </lineage>
</organism>
<dbReference type="InterPro" id="IPR050189">
    <property type="entry name" value="MFS_Efflux_Transporters"/>
</dbReference>
<keyword evidence="2" id="KW-1003">Cell membrane</keyword>
<dbReference type="GO" id="GO:0005886">
    <property type="term" value="C:plasma membrane"/>
    <property type="evidence" value="ECO:0007669"/>
    <property type="project" value="UniProtKB-SubCell"/>
</dbReference>
<feature type="transmembrane region" description="Helical" evidence="6">
    <location>
        <begin position="350"/>
        <end position="371"/>
    </location>
</feature>
<feature type="transmembrane region" description="Helical" evidence="6">
    <location>
        <begin position="219"/>
        <end position="243"/>
    </location>
</feature>
<feature type="transmembrane region" description="Helical" evidence="6">
    <location>
        <begin position="112"/>
        <end position="133"/>
    </location>
</feature>
<keyword evidence="3 6" id="KW-0812">Transmembrane</keyword>
<feature type="transmembrane region" description="Helical" evidence="6">
    <location>
        <begin position="377"/>
        <end position="395"/>
    </location>
</feature>
<comment type="caution">
    <text evidence="8">The sequence shown here is derived from an EMBL/GenBank/DDBJ whole genome shotgun (WGS) entry which is preliminary data.</text>
</comment>
<feature type="transmembrane region" description="Helical" evidence="6">
    <location>
        <begin position="255"/>
        <end position="273"/>
    </location>
</feature>
<feature type="transmembrane region" description="Helical" evidence="6">
    <location>
        <begin position="310"/>
        <end position="329"/>
    </location>
</feature>
<dbReference type="PANTHER" id="PTHR43124">
    <property type="entry name" value="PURINE EFFLUX PUMP PBUE"/>
    <property type="match status" value="1"/>
</dbReference>
<comment type="subcellular location">
    <subcellularLocation>
        <location evidence="1">Cell membrane</location>
        <topology evidence="1">Multi-pass membrane protein</topology>
    </subcellularLocation>
</comment>
<evidence type="ECO:0000259" key="7">
    <source>
        <dbReference type="PROSITE" id="PS50850"/>
    </source>
</evidence>
<dbReference type="AlphaFoldDB" id="A0A5C5RWU5"/>
<keyword evidence="5 6" id="KW-0472">Membrane</keyword>
<evidence type="ECO:0000256" key="1">
    <source>
        <dbReference type="ARBA" id="ARBA00004651"/>
    </source>
</evidence>
<dbReference type="InterPro" id="IPR036259">
    <property type="entry name" value="MFS_trans_sf"/>
</dbReference>
<evidence type="ECO:0000313" key="9">
    <source>
        <dbReference type="Proteomes" id="UP000319375"/>
    </source>
</evidence>
<dbReference type="Pfam" id="PF07690">
    <property type="entry name" value="MFS_1"/>
    <property type="match status" value="1"/>
</dbReference>
<protein>
    <submittedName>
        <fullName evidence="8">MFS transporter</fullName>
    </submittedName>
</protein>
<feature type="transmembrane region" description="Helical" evidence="6">
    <location>
        <begin position="140"/>
        <end position="167"/>
    </location>
</feature>
<keyword evidence="9" id="KW-1185">Reference proteome</keyword>
<evidence type="ECO:0000256" key="4">
    <source>
        <dbReference type="ARBA" id="ARBA00022989"/>
    </source>
</evidence>
<dbReference type="GO" id="GO:0022857">
    <property type="term" value="F:transmembrane transporter activity"/>
    <property type="evidence" value="ECO:0007669"/>
    <property type="project" value="InterPro"/>
</dbReference>
<reference evidence="8 9" key="1">
    <citation type="submission" date="2019-06" db="EMBL/GenBank/DDBJ databases">
        <title>Tsukamurella conjunctivitidis sp. nov., Tsukamurella assacharolytica sp. nov. and Tsukamurella sputae sp. nov. isolated from patients with conjunctivitis, bacteraemia (lymphoma) and respiratory infection (sputum) in Hong Kong.</title>
        <authorList>
            <person name="Teng J.L.L."/>
            <person name="Lee H.H."/>
            <person name="Fong J.Y.H."/>
            <person name="Fok K.M.N."/>
            <person name="Lau S.K.P."/>
            <person name="Woo P.C.Y."/>
        </authorList>
    </citation>
    <scope>NUCLEOTIDE SEQUENCE [LARGE SCALE GENOMIC DNA]</scope>
    <source>
        <strain evidence="8 9">HKU72</strain>
    </source>
</reference>
<keyword evidence="4 6" id="KW-1133">Transmembrane helix</keyword>
<feature type="transmembrane region" description="Helical" evidence="6">
    <location>
        <begin position="173"/>
        <end position="191"/>
    </location>
</feature>
<feature type="domain" description="Major facilitator superfamily (MFS) profile" evidence="7">
    <location>
        <begin position="16"/>
        <end position="399"/>
    </location>
</feature>
<accession>A0A5C5RWU5</accession>
<dbReference type="EMBL" id="VIGX01000013">
    <property type="protein sequence ID" value="TWS27506.1"/>
    <property type="molecule type" value="Genomic_DNA"/>
</dbReference>
<feature type="transmembrane region" description="Helical" evidence="6">
    <location>
        <begin position="285"/>
        <end position="304"/>
    </location>
</feature>
<dbReference type="Gene3D" id="1.20.1250.20">
    <property type="entry name" value="MFS general substrate transporter like domains"/>
    <property type="match status" value="2"/>
</dbReference>
<evidence type="ECO:0000256" key="3">
    <source>
        <dbReference type="ARBA" id="ARBA00022692"/>
    </source>
</evidence>
<proteinExistence type="predicted"/>
<dbReference type="InterPro" id="IPR011701">
    <property type="entry name" value="MFS"/>
</dbReference>
<sequence length="403" mass="40640">MSSTETQETLDAATLIRLSLLACATFIYVTFEVFPVGLISEIAHDLGQPESRVGLLVSGYAVVAAIVTIPSVAFAARLSRGTALVLSLVVLVIAELLTSVAVNYPMMVASRVVAAMTHGVLWSLVAPAAAALVPPKKVGVATAIVFGGPALAAILGSPGTALLGGLVGWRNTALILAIATVAITIGVAWAVHSRPAASAASVHVSAPGAPTPLIAQWNVIALLCILTLVLVSAHFVSFTYFALIVDDVTRSSGGTVPFLALFGVAGAIGTVLVGRYTDRSPRSTAITAFAIFLTGAVLLAVGQAGGPATMRYVVLACAVVAWGAAYAAIGPVLQSGVIRASAADADRASSVYVTCYQVGIASGAAIGAAILNHSISALPLVSSLLAAVALTFTASPRSSAAFR</sequence>
<evidence type="ECO:0000256" key="2">
    <source>
        <dbReference type="ARBA" id="ARBA00022475"/>
    </source>
</evidence>
<evidence type="ECO:0000256" key="6">
    <source>
        <dbReference type="SAM" id="Phobius"/>
    </source>
</evidence>
<dbReference type="RefSeq" id="WP_146488449.1">
    <property type="nucleotide sequence ID" value="NZ_VIGX01000013.1"/>
</dbReference>
<dbReference type="PROSITE" id="PS50850">
    <property type="entry name" value="MFS"/>
    <property type="match status" value="1"/>
</dbReference>
<gene>
    <name evidence="8" type="ORF">FK530_18490</name>
</gene>
<evidence type="ECO:0000256" key="5">
    <source>
        <dbReference type="ARBA" id="ARBA00023136"/>
    </source>
</evidence>